<dbReference type="AlphaFoldDB" id="A0A6J7CNW3"/>
<dbReference type="EMBL" id="CAFBLJ010000012">
    <property type="protein sequence ID" value="CAB4859501.1"/>
    <property type="molecule type" value="Genomic_DNA"/>
</dbReference>
<protein>
    <submittedName>
        <fullName evidence="8">Unannotated protein</fullName>
    </submittedName>
</protein>
<dbReference type="InterPro" id="IPR020579">
    <property type="entry name" value="Exonuc_VII_lsu_C"/>
</dbReference>
<feature type="domain" description="OB-fold nucleic acid binding" evidence="6">
    <location>
        <begin position="68"/>
        <end position="172"/>
    </location>
</feature>
<gene>
    <name evidence="7" type="ORF">UFOPK3004_01168</name>
    <name evidence="8" type="ORF">UFOPK3304_00369</name>
</gene>
<proteinExistence type="predicted"/>
<feature type="domain" description="Exonuclease VII large subunit C-terminal" evidence="5">
    <location>
        <begin position="197"/>
        <end position="399"/>
    </location>
</feature>
<dbReference type="GO" id="GO:0009318">
    <property type="term" value="C:exodeoxyribonuclease VII complex"/>
    <property type="evidence" value="ECO:0007669"/>
    <property type="project" value="InterPro"/>
</dbReference>
<evidence type="ECO:0000259" key="6">
    <source>
        <dbReference type="Pfam" id="PF13742"/>
    </source>
</evidence>
<keyword evidence="1" id="KW-0963">Cytoplasm</keyword>
<evidence type="ECO:0000256" key="1">
    <source>
        <dbReference type="ARBA" id="ARBA00022490"/>
    </source>
</evidence>
<evidence type="ECO:0000313" key="7">
    <source>
        <dbReference type="EMBL" id="CAB4809936.1"/>
    </source>
</evidence>
<dbReference type="PANTHER" id="PTHR30008:SF0">
    <property type="entry name" value="EXODEOXYRIBONUCLEASE 7 LARGE SUBUNIT"/>
    <property type="match status" value="1"/>
</dbReference>
<sequence length="468" mass="51696">MPAREEILLVPGTLAMAQDHKCSSHIFQTTSPSGRLLIAMPNDFDDDDLEDDLDEFEDEFDNEVLLTYSISELADVINEVLNDNFDAGLWVWGEISGLSKKGPHTYFTLVEQTSDGKRNQLNVNLWGGEMTKMRPILMKSGLDLVNGVKVRIYGNLDFYAGFGKLSMIMRGIDPNYTLGEIALQREELIRKLKELGVFDLNREVDISPAPLRLGVITSGTSAAWADFKNQIESSDIGFHLHLANVSVQGDNAVREITQAISRLSQREDLDALVLIRGGGSKAELSTFDAESIALAITESSLPVFTGIGHEIDRHVADDVAFEAHKTPTACAVALIGRVNDFINETEANWDAIARLATQQLTDSTNRLNNVAREIGIHTRTAVERADERLSDRIARLTRRGPQLIGDLNTRIDNFESRVRLLDPKNVLARGWSITRGADGQIVRNVSDVTTGEILTTMLHDGNVTSTVN</sequence>
<evidence type="ECO:0000259" key="5">
    <source>
        <dbReference type="Pfam" id="PF02601"/>
    </source>
</evidence>
<dbReference type="Pfam" id="PF02601">
    <property type="entry name" value="Exonuc_VII_L"/>
    <property type="match status" value="1"/>
</dbReference>
<dbReference type="InterPro" id="IPR025824">
    <property type="entry name" value="OB-fold_nuc-bd_dom"/>
</dbReference>
<dbReference type="GO" id="GO:0006308">
    <property type="term" value="P:DNA catabolic process"/>
    <property type="evidence" value="ECO:0007669"/>
    <property type="project" value="InterPro"/>
</dbReference>
<reference evidence="8" key="1">
    <citation type="submission" date="2020-05" db="EMBL/GenBank/DDBJ databases">
        <authorList>
            <person name="Chiriac C."/>
            <person name="Salcher M."/>
            <person name="Ghai R."/>
            <person name="Kavagutti S V."/>
        </authorList>
    </citation>
    <scope>NUCLEOTIDE SEQUENCE</scope>
</reference>
<keyword evidence="3" id="KW-0378">Hydrolase</keyword>
<evidence type="ECO:0000256" key="3">
    <source>
        <dbReference type="ARBA" id="ARBA00022801"/>
    </source>
</evidence>
<accession>A0A6J7CNW3</accession>
<evidence type="ECO:0000256" key="2">
    <source>
        <dbReference type="ARBA" id="ARBA00022722"/>
    </source>
</evidence>
<evidence type="ECO:0000256" key="4">
    <source>
        <dbReference type="ARBA" id="ARBA00022839"/>
    </source>
</evidence>
<organism evidence="8">
    <name type="scientific">freshwater metagenome</name>
    <dbReference type="NCBI Taxonomy" id="449393"/>
    <lineage>
        <taxon>unclassified sequences</taxon>
        <taxon>metagenomes</taxon>
        <taxon>ecological metagenomes</taxon>
    </lineage>
</organism>
<dbReference type="GO" id="GO:0003676">
    <property type="term" value="F:nucleic acid binding"/>
    <property type="evidence" value="ECO:0007669"/>
    <property type="project" value="InterPro"/>
</dbReference>
<name>A0A6J7CNW3_9ZZZZ</name>
<dbReference type="Pfam" id="PF13742">
    <property type="entry name" value="tRNA_anti_2"/>
    <property type="match status" value="1"/>
</dbReference>
<dbReference type="NCBIfam" id="TIGR00237">
    <property type="entry name" value="xseA"/>
    <property type="match status" value="1"/>
</dbReference>
<dbReference type="InterPro" id="IPR003753">
    <property type="entry name" value="Exonuc_VII_L"/>
</dbReference>
<dbReference type="EMBL" id="CAFAAL010000107">
    <property type="protein sequence ID" value="CAB4809936.1"/>
    <property type="molecule type" value="Genomic_DNA"/>
</dbReference>
<keyword evidence="4" id="KW-0269">Exonuclease</keyword>
<evidence type="ECO:0000313" key="8">
    <source>
        <dbReference type="EMBL" id="CAB4859501.1"/>
    </source>
</evidence>
<dbReference type="CDD" id="cd04489">
    <property type="entry name" value="ExoVII_LU_OBF"/>
    <property type="match status" value="1"/>
</dbReference>
<dbReference type="GO" id="GO:0008855">
    <property type="term" value="F:exodeoxyribonuclease VII activity"/>
    <property type="evidence" value="ECO:0007669"/>
    <property type="project" value="InterPro"/>
</dbReference>
<dbReference type="PANTHER" id="PTHR30008">
    <property type="entry name" value="EXODEOXYRIBONUCLEASE 7 LARGE SUBUNIT"/>
    <property type="match status" value="1"/>
</dbReference>
<keyword evidence="2" id="KW-0540">Nuclease</keyword>